<organism evidence="5 6">
    <name type="scientific">Dietzia cinnamea</name>
    <dbReference type="NCBI Taxonomy" id="321318"/>
    <lineage>
        <taxon>Bacteria</taxon>
        <taxon>Bacillati</taxon>
        <taxon>Actinomycetota</taxon>
        <taxon>Actinomycetes</taxon>
        <taxon>Mycobacteriales</taxon>
        <taxon>Dietziaceae</taxon>
        <taxon>Dietzia</taxon>
    </lineage>
</organism>
<dbReference type="FunFam" id="3.30.300.30:FF:000008">
    <property type="entry name" value="2,3-dihydroxybenzoate-AMP ligase"/>
    <property type="match status" value="1"/>
</dbReference>
<dbReference type="InterPro" id="IPR020845">
    <property type="entry name" value="AMP-binding_CS"/>
</dbReference>
<protein>
    <submittedName>
        <fullName evidence="5">AMP-binding protein</fullName>
    </submittedName>
</protein>
<evidence type="ECO:0000256" key="1">
    <source>
        <dbReference type="ARBA" id="ARBA00006432"/>
    </source>
</evidence>
<reference evidence="5" key="1">
    <citation type="submission" date="2022-04" db="EMBL/GenBank/DDBJ databases">
        <title>Human microbiome associated bacterial genomes.</title>
        <authorList>
            <person name="Sandstrom S."/>
            <person name="Salamzade R."/>
            <person name="Kalan L.R."/>
        </authorList>
    </citation>
    <scope>NUCLEOTIDE SEQUENCE</scope>
    <source>
        <strain evidence="5">P3-SID1762</strain>
    </source>
</reference>
<gene>
    <name evidence="5" type="ORF">M3D93_15985</name>
</gene>
<dbReference type="Pfam" id="PF00501">
    <property type="entry name" value="AMP-binding"/>
    <property type="match status" value="1"/>
</dbReference>
<evidence type="ECO:0000259" key="3">
    <source>
        <dbReference type="Pfam" id="PF00501"/>
    </source>
</evidence>
<dbReference type="Proteomes" id="UP001206890">
    <property type="component" value="Unassembled WGS sequence"/>
</dbReference>
<feature type="domain" description="AMP-dependent synthetase/ligase" evidence="3">
    <location>
        <begin position="9"/>
        <end position="369"/>
    </location>
</feature>
<dbReference type="InterPro" id="IPR045851">
    <property type="entry name" value="AMP-bd_C_sf"/>
</dbReference>
<dbReference type="Pfam" id="PF13193">
    <property type="entry name" value="AMP-binding_C"/>
    <property type="match status" value="1"/>
</dbReference>
<dbReference type="RefSeq" id="WP_259852123.1">
    <property type="nucleotide sequence ID" value="NZ_JALXRO010000114.1"/>
</dbReference>
<dbReference type="EMBL" id="JALXTC010000122">
    <property type="protein sequence ID" value="MCT2119229.1"/>
    <property type="molecule type" value="Genomic_DNA"/>
</dbReference>
<dbReference type="InterPro" id="IPR000873">
    <property type="entry name" value="AMP-dep_synth/lig_dom"/>
</dbReference>
<accession>A0AAW5QAD1</accession>
<evidence type="ECO:0000313" key="6">
    <source>
        <dbReference type="Proteomes" id="UP001206890"/>
    </source>
</evidence>
<dbReference type="InterPro" id="IPR050237">
    <property type="entry name" value="ATP-dep_AMP-bd_enzyme"/>
</dbReference>
<proteinExistence type="inferred from homology"/>
<dbReference type="SUPFAM" id="SSF56801">
    <property type="entry name" value="Acetyl-CoA synthetase-like"/>
    <property type="match status" value="1"/>
</dbReference>
<dbReference type="PANTHER" id="PTHR43767">
    <property type="entry name" value="LONG-CHAIN-FATTY-ACID--COA LIGASE"/>
    <property type="match status" value="1"/>
</dbReference>
<dbReference type="InterPro" id="IPR042099">
    <property type="entry name" value="ANL_N_sf"/>
</dbReference>
<sequence length="511" mass="54501">MELAVDYIREGARRFGDNVAVYFGDEQLTFGQVDEMSNRFANVLIQSGLSKGDKLAILAGNGLWTVALDFACVKAGIARVPLNGRLSVDEHERMIAGTDTTTLVHDPDLAAPAGQLRERIAGLTVLGLGARAAGGGADLLQAANQVSGEDPQVPLSADDPLLILHTSGTTGVLKAATHTQGTYAAVAANILANVFSPEPGSVMLHAASLIHASGTFVLPYWVRGAASAILPGFEPAGFLDAIARYRATEVNMVPTMLGMLLASGQVDKADLSSLKTILYGASPMPRPLIVRAMDEMGPIFMQYYGQTEAPLVITVLSKEDHRDPSLLGSCGRAAKGVEIRLVGEDGNEVGVGEIGEMVVRMPSQMVGYYDADELNAEMLTPDGWIRTRDMAYVDERGYYFLVDRRSDMIISGGYNVYPREVEDALAAHPAVAECAVVGAPDPTWVEAVTAFVSLVPGAEVTEAELQQTVRNTLAGYKVPKKIVFTDAIPKSAVGKILRRALRDPLWEGSDS</sequence>
<keyword evidence="2" id="KW-0436">Ligase</keyword>
<dbReference type="Gene3D" id="3.30.300.30">
    <property type="match status" value="1"/>
</dbReference>
<dbReference type="AlphaFoldDB" id="A0AAW5QAD1"/>
<comment type="caution">
    <text evidence="5">The sequence shown here is derived from an EMBL/GenBank/DDBJ whole genome shotgun (WGS) entry which is preliminary data.</text>
</comment>
<dbReference type="Gene3D" id="3.40.50.12780">
    <property type="entry name" value="N-terminal domain of ligase-like"/>
    <property type="match status" value="1"/>
</dbReference>
<dbReference type="InterPro" id="IPR025110">
    <property type="entry name" value="AMP-bd_C"/>
</dbReference>
<feature type="domain" description="AMP-binding enzyme C-terminal" evidence="4">
    <location>
        <begin position="420"/>
        <end position="495"/>
    </location>
</feature>
<evidence type="ECO:0000256" key="2">
    <source>
        <dbReference type="ARBA" id="ARBA00022598"/>
    </source>
</evidence>
<evidence type="ECO:0000313" key="5">
    <source>
        <dbReference type="EMBL" id="MCT2119229.1"/>
    </source>
</evidence>
<dbReference type="PANTHER" id="PTHR43767:SF7">
    <property type="entry name" value="MEDIUM_LONG-CHAIN-FATTY-ACID--COA LIGASE FADD8"/>
    <property type="match status" value="1"/>
</dbReference>
<dbReference type="PROSITE" id="PS00455">
    <property type="entry name" value="AMP_BINDING"/>
    <property type="match status" value="1"/>
</dbReference>
<name>A0AAW5QAD1_9ACTN</name>
<evidence type="ECO:0000259" key="4">
    <source>
        <dbReference type="Pfam" id="PF13193"/>
    </source>
</evidence>
<dbReference type="GO" id="GO:0016877">
    <property type="term" value="F:ligase activity, forming carbon-sulfur bonds"/>
    <property type="evidence" value="ECO:0007669"/>
    <property type="project" value="UniProtKB-ARBA"/>
</dbReference>
<comment type="similarity">
    <text evidence="1">Belongs to the ATP-dependent AMP-binding enzyme family.</text>
</comment>